<dbReference type="Pfam" id="PF21984">
    <property type="entry name" value="DnaD_N"/>
    <property type="match status" value="1"/>
</dbReference>
<name>A0ABQ1ZRF3_9BACL</name>
<feature type="domain" description="DnaB/C C-terminal" evidence="2">
    <location>
        <begin position="146"/>
        <end position="218"/>
    </location>
</feature>
<sequence length="226" mass="26584">MNDEAWKTWAMGVSHAMESPQVHIPHALLRFYRKMDLSLEETMLLIQLIGFRQAELNDFPTLEELEERTGLATGELAGKLQRLIKDGFLAIHEDEDTPSGIRYERYNLAGLYERIAGCLAEERRNQRRTERPAVPEEEAETVDNLFRIFEQEFARPLSPMECETISVWIDQDRYPEELILLALKEAVFAGKLHFRYIDRILLEWSRNRVRTPEDVRAYSQKFRGQR</sequence>
<feature type="domain" description="DnaD N-terminal" evidence="3">
    <location>
        <begin position="24"/>
        <end position="125"/>
    </location>
</feature>
<dbReference type="InterPro" id="IPR053162">
    <property type="entry name" value="DnaD"/>
</dbReference>
<dbReference type="Proteomes" id="UP000605427">
    <property type="component" value="Unassembled WGS sequence"/>
</dbReference>
<dbReference type="SUPFAM" id="SSF158499">
    <property type="entry name" value="DnaD domain-like"/>
    <property type="match status" value="1"/>
</dbReference>
<dbReference type="InterPro" id="IPR053843">
    <property type="entry name" value="DnaD_N"/>
</dbReference>
<accession>A0ABQ1ZRF3</accession>
<proteinExistence type="inferred from homology"/>
<comment type="similarity">
    <text evidence="1">Belongs to the DnaB/DnaD family.</text>
</comment>
<dbReference type="PANTHER" id="PTHR37293:SF6">
    <property type="entry name" value="DNA REPLICATION PROTEIN DNAD"/>
    <property type="match status" value="1"/>
</dbReference>
<evidence type="ECO:0000313" key="5">
    <source>
        <dbReference type="Proteomes" id="UP000605427"/>
    </source>
</evidence>
<dbReference type="PANTHER" id="PTHR37293">
    <property type="entry name" value="PHAGE REPLICATION PROTEIN-RELATED"/>
    <property type="match status" value="1"/>
</dbReference>
<evidence type="ECO:0000256" key="1">
    <source>
        <dbReference type="ARBA" id="ARBA00093462"/>
    </source>
</evidence>
<dbReference type="Pfam" id="PF07261">
    <property type="entry name" value="DnaB_2"/>
    <property type="match status" value="1"/>
</dbReference>
<dbReference type="NCBIfam" id="TIGR01446">
    <property type="entry name" value="DnaD_dom"/>
    <property type="match status" value="1"/>
</dbReference>
<protein>
    <submittedName>
        <fullName evidence="4">DNA replication protein DnaD</fullName>
    </submittedName>
</protein>
<gene>
    <name evidence="4" type="primary">dnaD</name>
    <name evidence="4" type="ORF">GCM10007362_09650</name>
</gene>
<dbReference type="EMBL" id="BMDD01000001">
    <property type="protein sequence ID" value="GGH72000.1"/>
    <property type="molecule type" value="Genomic_DNA"/>
</dbReference>
<evidence type="ECO:0000259" key="2">
    <source>
        <dbReference type="Pfam" id="PF07261"/>
    </source>
</evidence>
<comment type="caution">
    <text evidence="4">The sequence shown here is derived from an EMBL/GenBank/DDBJ whole genome shotgun (WGS) entry which is preliminary data.</text>
</comment>
<dbReference type="InterPro" id="IPR034829">
    <property type="entry name" value="DnaD-like_sf"/>
</dbReference>
<dbReference type="InterPro" id="IPR036388">
    <property type="entry name" value="WH-like_DNA-bd_sf"/>
</dbReference>
<dbReference type="Gene3D" id="1.10.10.10">
    <property type="entry name" value="Winged helix-like DNA-binding domain superfamily/Winged helix DNA-binding domain"/>
    <property type="match status" value="1"/>
</dbReference>
<dbReference type="InterPro" id="IPR006343">
    <property type="entry name" value="DnaB/C_C"/>
</dbReference>
<dbReference type="RefSeq" id="WP_172239837.1">
    <property type="nucleotide sequence ID" value="NZ_BMDD01000001.1"/>
</dbReference>
<dbReference type="Gene3D" id="1.10.10.630">
    <property type="entry name" value="DnaD domain-like"/>
    <property type="match status" value="1"/>
</dbReference>
<keyword evidence="5" id="KW-1185">Reference proteome</keyword>
<organism evidence="4 5">
    <name type="scientific">Saccharibacillus endophyticus</name>
    <dbReference type="NCBI Taxonomy" id="2060666"/>
    <lineage>
        <taxon>Bacteria</taxon>
        <taxon>Bacillati</taxon>
        <taxon>Bacillota</taxon>
        <taxon>Bacilli</taxon>
        <taxon>Bacillales</taxon>
        <taxon>Paenibacillaceae</taxon>
        <taxon>Saccharibacillus</taxon>
    </lineage>
</organism>
<reference evidence="5" key="1">
    <citation type="journal article" date="2019" name="Int. J. Syst. Evol. Microbiol.">
        <title>The Global Catalogue of Microorganisms (GCM) 10K type strain sequencing project: providing services to taxonomists for standard genome sequencing and annotation.</title>
        <authorList>
            <consortium name="The Broad Institute Genomics Platform"/>
            <consortium name="The Broad Institute Genome Sequencing Center for Infectious Disease"/>
            <person name="Wu L."/>
            <person name="Ma J."/>
        </authorList>
    </citation>
    <scope>NUCLEOTIDE SEQUENCE [LARGE SCALE GENOMIC DNA]</scope>
    <source>
        <strain evidence="5">CCM 8702</strain>
    </source>
</reference>
<evidence type="ECO:0000259" key="3">
    <source>
        <dbReference type="Pfam" id="PF21984"/>
    </source>
</evidence>
<evidence type="ECO:0000313" key="4">
    <source>
        <dbReference type="EMBL" id="GGH72000.1"/>
    </source>
</evidence>